<evidence type="ECO:0000256" key="4">
    <source>
        <dbReference type="ARBA" id="ARBA00023125"/>
    </source>
</evidence>
<dbReference type="Gene3D" id="1.10.10.10">
    <property type="entry name" value="Winged helix-like DNA-binding domain superfamily/Winged helix DNA-binding domain"/>
    <property type="match status" value="1"/>
</dbReference>
<dbReference type="Gene3D" id="1.10.287.130">
    <property type="match status" value="1"/>
</dbReference>
<dbReference type="PROSITE" id="PS00622">
    <property type="entry name" value="HTH_LUXR_1"/>
    <property type="match status" value="1"/>
</dbReference>
<reference evidence="11 12" key="1">
    <citation type="submission" date="2021-05" db="EMBL/GenBank/DDBJ databases">
        <title>A Polyphasic approach of four new species of the genus Ohtaekwangia: Ohtaekwangia histidinii sp. nov., Ohtaekwangia cretensis sp. nov., Ohtaekwangia indiensis sp. nov., Ohtaekwangia reichenbachii sp. nov. from diverse environment.</title>
        <authorList>
            <person name="Octaviana S."/>
        </authorList>
    </citation>
    <scope>NUCLEOTIDE SEQUENCE [LARGE SCALE GENOMIC DNA]</scope>
    <source>
        <strain evidence="11 12">PWU20</strain>
    </source>
</reference>
<dbReference type="SMART" id="SM00387">
    <property type="entry name" value="HATPase_c"/>
    <property type="match status" value="1"/>
</dbReference>
<dbReference type="PANTHER" id="PTHR43547">
    <property type="entry name" value="TWO-COMPONENT HISTIDINE KINASE"/>
    <property type="match status" value="1"/>
</dbReference>
<dbReference type="PANTHER" id="PTHR43547:SF2">
    <property type="entry name" value="HYBRID SIGNAL TRANSDUCTION HISTIDINE KINASE C"/>
    <property type="match status" value="1"/>
</dbReference>
<feature type="domain" description="Histidine kinase" evidence="9">
    <location>
        <begin position="264"/>
        <end position="476"/>
    </location>
</feature>
<evidence type="ECO:0000313" key="11">
    <source>
        <dbReference type="EMBL" id="MBT1706506.1"/>
    </source>
</evidence>
<keyword evidence="7" id="KW-0812">Transmembrane</keyword>
<dbReference type="CDD" id="cd00082">
    <property type="entry name" value="HisKA"/>
    <property type="match status" value="1"/>
</dbReference>
<feature type="transmembrane region" description="Helical" evidence="7">
    <location>
        <begin position="95"/>
        <end position="118"/>
    </location>
</feature>
<dbReference type="InterPro" id="IPR001789">
    <property type="entry name" value="Sig_transdc_resp-reg_receiver"/>
</dbReference>
<dbReference type="SMART" id="SM00448">
    <property type="entry name" value="REC"/>
    <property type="match status" value="1"/>
</dbReference>
<feature type="coiled-coil region" evidence="6">
    <location>
        <begin position="216"/>
        <end position="257"/>
    </location>
</feature>
<evidence type="ECO:0000259" key="9">
    <source>
        <dbReference type="PROSITE" id="PS50109"/>
    </source>
</evidence>
<dbReference type="InterPro" id="IPR036388">
    <property type="entry name" value="WH-like_DNA-bd_sf"/>
</dbReference>
<feature type="transmembrane region" description="Helical" evidence="7">
    <location>
        <begin position="130"/>
        <end position="149"/>
    </location>
</feature>
<comment type="catalytic activity">
    <reaction evidence="1">
        <text>ATP + protein L-histidine = ADP + protein N-phospho-L-histidine.</text>
        <dbReference type="EC" id="2.7.13.3"/>
    </reaction>
</comment>
<proteinExistence type="predicted"/>
<dbReference type="SUPFAM" id="SSF46894">
    <property type="entry name" value="C-terminal effector domain of the bipartite response regulators"/>
    <property type="match status" value="1"/>
</dbReference>
<comment type="caution">
    <text evidence="11">The sequence shown here is derived from an EMBL/GenBank/DDBJ whole genome shotgun (WGS) entry which is preliminary data.</text>
</comment>
<keyword evidence="4" id="KW-0238">DNA-binding</keyword>
<sequence>MHLVTFGIVAFELVMLVVQVIYFLQRPNDKKRLWYLILLVFLILYNVCSGLFPDKQFVIPITIQTIIAYLVGFSMSMYVIYYFYKVFELKHLKFFVTYGILLFLVVPFIFLFIVPYLLTGDSRLSSKLTVIIPFFYGLSFIYCSTRALIKKFREARLENRILDDPLYEHAVVAYISMLCWAALPVIVFFGDFQVLEHSVTNAGFMFMTVIYVRSAIKQSRQEYQRLLESEKNLKELNNNLQHKVKERTKSLEELNTQQTNTFINLAHETKTPLTLINNYLSEYEQKHGSNEELNVIKYNINRLTSDIVNFFDLERFKRGFGVYDHNEISSFSCLLSAKLCLFALQARNSSIRLEQNIEPELLIKASASAIERIINNLIENAIRHSGNDGVLKVALKAVEGELIFTVADSGKGIPKDQQKKIFEPYFQLGDHQQSNEGMGLGLSIVKKVVDGLGGSISLSSEVNIGTTIEVRLKQHVGKAEHVKTVCPSAINFAETPKQLDDSVSESAKASVLLVEDNLAMLGYLSNKLKSRYNVYLARNGSEAITKLKAIAAVDLIVSDVMMENLDGFELCKILSRHPKFSHIPLIFLTAKSTNKDKLSALKLGAIDFIEKPFVVDQLLQKIECVISLSAKQRLAAFNDRTNTNADVKLTSTSQISFSENCISYGLSVRETEIAGLILQGLNYREIGERLFISTKTVNAHVTHIFEKCEVKTKIALVNKLSLAQKDIRENK</sequence>
<gene>
    <name evidence="11" type="ORF">KK060_24750</name>
</gene>
<dbReference type="PROSITE" id="PS50110">
    <property type="entry name" value="RESPONSE_REGULATORY"/>
    <property type="match status" value="1"/>
</dbReference>
<dbReference type="SUPFAM" id="SSF55874">
    <property type="entry name" value="ATPase domain of HSP90 chaperone/DNA topoisomerase II/histidine kinase"/>
    <property type="match status" value="1"/>
</dbReference>
<dbReference type="InterPro" id="IPR011006">
    <property type="entry name" value="CheY-like_superfamily"/>
</dbReference>
<keyword evidence="6" id="KW-0175">Coiled coil</keyword>
<evidence type="ECO:0000256" key="6">
    <source>
        <dbReference type="SAM" id="Coils"/>
    </source>
</evidence>
<feature type="transmembrane region" description="Helical" evidence="7">
    <location>
        <begin position="33"/>
        <end position="52"/>
    </location>
</feature>
<feature type="domain" description="HTH luxR-type" evidence="8">
    <location>
        <begin position="659"/>
        <end position="724"/>
    </location>
</feature>
<feature type="transmembrane region" description="Helical" evidence="7">
    <location>
        <begin position="170"/>
        <end position="192"/>
    </location>
</feature>
<name>A0ABS5VYV9_9BACT</name>
<evidence type="ECO:0000256" key="7">
    <source>
        <dbReference type="SAM" id="Phobius"/>
    </source>
</evidence>
<dbReference type="Gene3D" id="3.30.565.10">
    <property type="entry name" value="Histidine kinase-like ATPase, C-terminal domain"/>
    <property type="match status" value="1"/>
</dbReference>
<accession>A0ABS5VYV9</accession>
<protein>
    <recommendedName>
        <fullName evidence="2">histidine kinase</fullName>
        <ecNumber evidence="2">2.7.13.3</ecNumber>
    </recommendedName>
</protein>
<evidence type="ECO:0000259" key="8">
    <source>
        <dbReference type="PROSITE" id="PS50043"/>
    </source>
</evidence>
<feature type="transmembrane region" description="Helical" evidence="7">
    <location>
        <begin position="6"/>
        <end position="24"/>
    </location>
</feature>
<evidence type="ECO:0000256" key="2">
    <source>
        <dbReference type="ARBA" id="ARBA00012438"/>
    </source>
</evidence>
<evidence type="ECO:0000256" key="3">
    <source>
        <dbReference type="ARBA" id="ARBA00022553"/>
    </source>
</evidence>
<dbReference type="InterPro" id="IPR036097">
    <property type="entry name" value="HisK_dim/P_sf"/>
</dbReference>
<evidence type="ECO:0000259" key="10">
    <source>
        <dbReference type="PROSITE" id="PS50110"/>
    </source>
</evidence>
<evidence type="ECO:0000256" key="5">
    <source>
        <dbReference type="PROSITE-ProRule" id="PRU00169"/>
    </source>
</evidence>
<dbReference type="PRINTS" id="PR00038">
    <property type="entry name" value="HTHLUXR"/>
</dbReference>
<evidence type="ECO:0000313" key="12">
    <source>
        <dbReference type="Proteomes" id="UP000772618"/>
    </source>
</evidence>
<keyword evidence="7" id="KW-0472">Membrane</keyword>
<dbReference type="SMART" id="SM00421">
    <property type="entry name" value="HTH_LUXR"/>
    <property type="match status" value="1"/>
</dbReference>
<dbReference type="InterPro" id="IPR005467">
    <property type="entry name" value="His_kinase_dom"/>
</dbReference>
<dbReference type="CDD" id="cd06170">
    <property type="entry name" value="LuxR_C_like"/>
    <property type="match status" value="1"/>
</dbReference>
<dbReference type="SUPFAM" id="SSF52172">
    <property type="entry name" value="CheY-like"/>
    <property type="match status" value="1"/>
</dbReference>
<dbReference type="PRINTS" id="PR00344">
    <property type="entry name" value="BCTRLSENSOR"/>
</dbReference>
<dbReference type="Pfam" id="PF02518">
    <property type="entry name" value="HATPase_c"/>
    <property type="match status" value="1"/>
</dbReference>
<dbReference type="InterPro" id="IPR003661">
    <property type="entry name" value="HisK_dim/P_dom"/>
</dbReference>
<dbReference type="EMBL" id="JAHESD010000128">
    <property type="protein sequence ID" value="MBT1706506.1"/>
    <property type="molecule type" value="Genomic_DNA"/>
</dbReference>
<dbReference type="CDD" id="cd00075">
    <property type="entry name" value="HATPase"/>
    <property type="match status" value="1"/>
</dbReference>
<dbReference type="InterPro" id="IPR000792">
    <property type="entry name" value="Tscrpt_reg_LuxR_C"/>
</dbReference>
<feature type="modified residue" description="4-aspartylphosphate" evidence="5">
    <location>
        <position position="559"/>
    </location>
</feature>
<feature type="domain" description="Response regulatory" evidence="10">
    <location>
        <begin position="510"/>
        <end position="626"/>
    </location>
</feature>
<dbReference type="EC" id="2.7.13.3" evidence="2"/>
<dbReference type="Pfam" id="PF00196">
    <property type="entry name" value="GerE"/>
    <property type="match status" value="1"/>
</dbReference>
<dbReference type="Proteomes" id="UP000772618">
    <property type="component" value="Unassembled WGS sequence"/>
</dbReference>
<dbReference type="InterPro" id="IPR003594">
    <property type="entry name" value="HATPase_dom"/>
</dbReference>
<dbReference type="Gene3D" id="3.40.50.2300">
    <property type="match status" value="1"/>
</dbReference>
<dbReference type="InterPro" id="IPR004358">
    <property type="entry name" value="Sig_transdc_His_kin-like_C"/>
</dbReference>
<dbReference type="SUPFAM" id="SSF47384">
    <property type="entry name" value="Homodimeric domain of signal transducing histidine kinase"/>
    <property type="match status" value="1"/>
</dbReference>
<keyword evidence="3 5" id="KW-0597">Phosphoprotein</keyword>
<keyword evidence="7" id="KW-1133">Transmembrane helix</keyword>
<organism evidence="11 12">
    <name type="scientific">Chryseosolibacter indicus</name>
    <dbReference type="NCBI Taxonomy" id="2782351"/>
    <lineage>
        <taxon>Bacteria</taxon>
        <taxon>Pseudomonadati</taxon>
        <taxon>Bacteroidota</taxon>
        <taxon>Cytophagia</taxon>
        <taxon>Cytophagales</taxon>
        <taxon>Chryseotaleaceae</taxon>
        <taxon>Chryseosolibacter</taxon>
    </lineage>
</organism>
<dbReference type="InterPro" id="IPR036890">
    <property type="entry name" value="HATPase_C_sf"/>
</dbReference>
<keyword evidence="12" id="KW-1185">Reference proteome</keyword>
<dbReference type="Pfam" id="PF00072">
    <property type="entry name" value="Response_reg"/>
    <property type="match status" value="1"/>
</dbReference>
<evidence type="ECO:0000256" key="1">
    <source>
        <dbReference type="ARBA" id="ARBA00000085"/>
    </source>
</evidence>
<dbReference type="InterPro" id="IPR016032">
    <property type="entry name" value="Sig_transdc_resp-reg_C-effctor"/>
</dbReference>
<dbReference type="PROSITE" id="PS50043">
    <property type="entry name" value="HTH_LUXR_2"/>
    <property type="match status" value="1"/>
</dbReference>
<dbReference type="PROSITE" id="PS50109">
    <property type="entry name" value="HIS_KIN"/>
    <property type="match status" value="1"/>
</dbReference>
<feature type="transmembrane region" description="Helical" evidence="7">
    <location>
        <begin position="58"/>
        <end position="83"/>
    </location>
</feature>